<dbReference type="EC" id="2.1.1.37" evidence="2"/>
<evidence type="ECO:0000256" key="2">
    <source>
        <dbReference type="ARBA" id="ARBA00011975"/>
    </source>
</evidence>
<dbReference type="EMBL" id="CP093344">
    <property type="protein sequence ID" value="WOG88756.1"/>
    <property type="molecule type" value="Genomic_DNA"/>
</dbReference>
<dbReference type="Proteomes" id="UP000077755">
    <property type="component" value="Chromosome 2"/>
</dbReference>
<dbReference type="InterPro" id="IPR050390">
    <property type="entry name" value="C5-Methyltransferase"/>
</dbReference>
<evidence type="ECO:0000256" key="4">
    <source>
        <dbReference type="ARBA" id="ARBA00022679"/>
    </source>
</evidence>
<dbReference type="PANTHER" id="PTHR23068:SF54">
    <property type="entry name" value="DNA (CYTOSINE-5-)-METHYLTRANSFERASE"/>
    <property type="match status" value="1"/>
</dbReference>
<evidence type="ECO:0000256" key="3">
    <source>
        <dbReference type="ARBA" id="ARBA00022603"/>
    </source>
</evidence>
<evidence type="ECO:0000313" key="11">
    <source>
        <dbReference type="EMBL" id="WOG88756.1"/>
    </source>
</evidence>
<sequence>MYIFLYPDTVYLYLSSSGSKISDRFLEMGYPLKVVFRAIEEHGENDEEAILNAILTYLALETLPGEDNHVTSDPHLSDSASTYIEDLSDMNSILESQGQNKYFETMNLLEDMGFSYDEAFAAINRCGCETPIDELVEFIDAANMAKADDLQGTTLYGKKQKLDRDERWTYSVKNMQLMIGFGVPNSGMKTVDREIPAAGKGPPYFYYENVAYTPKGVWENMSRFLYEIEPEFVDSMHFSAAARKRGYIHNLPIDGRFPLLPIPPFTIQEALPLTNKWWPKWDQRTKLNCILIRHGSAEDTKKIKEELDKSGPDPPEHVRKYVLEQCRRYNFVWVGKNKVAPLDPDEIEVIMGYSKYHTRGGGISTTARYQCLGNSFQVDTVAYHLSVLKKLFPNGIKVLSLFSGIGGAEVALHKLGIPLKFVVSVESSETCRNILQSWWEQSNQKGKLIHIFDVRDVTLGKLKELMDMTEGFDLVIGGSPCNNLAGRNRYTRDGLYGDQSSLFFDYFRILDLVKKITVYRAYA</sequence>
<evidence type="ECO:0000256" key="6">
    <source>
        <dbReference type="ARBA" id="ARBA00022737"/>
    </source>
</evidence>
<dbReference type="InterPro" id="IPR030380">
    <property type="entry name" value="SAM_MeTfrase_DRM"/>
</dbReference>
<keyword evidence="6" id="KW-0677">Repeat</keyword>
<dbReference type="InterPro" id="IPR029063">
    <property type="entry name" value="SAM-dependent_MTases_sf"/>
</dbReference>
<name>A0AAF1AQL2_DAUCS</name>
<reference evidence="11" key="2">
    <citation type="submission" date="2022-03" db="EMBL/GenBank/DDBJ databases">
        <title>Draft title - Genomic analysis of global carrot germplasm unveils the trajectory of domestication and the origin of high carotenoid orange carrot.</title>
        <authorList>
            <person name="Iorizzo M."/>
            <person name="Ellison S."/>
            <person name="Senalik D."/>
            <person name="Macko-Podgorni A."/>
            <person name="Grzebelus D."/>
            <person name="Bostan H."/>
            <person name="Rolling W."/>
            <person name="Curaba J."/>
            <person name="Simon P."/>
        </authorList>
    </citation>
    <scope>NUCLEOTIDE SEQUENCE</scope>
    <source>
        <tissue evidence="11">Leaf</tissue>
    </source>
</reference>
<reference evidence="11" key="1">
    <citation type="journal article" date="2016" name="Nat. Genet.">
        <title>A high-quality carrot genome assembly provides new insights into carotenoid accumulation and asterid genome evolution.</title>
        <authorList>
            <person name="Iorizzo M."/>
            <person name="Ellison S."/>
            <person name="Senalik D."/>
            <person name="Zeng P."/>
            <person name="Satapoomin P."/>
            <person name="Huang J."/>
            <person name="Bowman M."/>
            <person name="Iovene M."/>
            <person name="Sanseverino W."/>
            <person name="Cavagnaro P."/>
            <person name="Yildiz M."/>
            <person name="Macko-Podgorni A."/>
            <person name="Moranska E."/>
            <person name="Grzebelus E."/>
            <person name="Grzebelus D."/>
            <person name="Ashrafi H."/>
            <person name="Zheng Z."/>
            <person name="Cheng S."/>
            <person name="Spooner D."/>
            <person name="Van Deynze A."/>
            <person name="Simon P."/>
        </authorList>
    </citation>
    <scope>NUCLEOTIDE SEQUENCE</scope>
    <source>
        <tissue evidence="11">Leaf</tissue>
    </source>
</reference>
<protein>
    <recommendedName>
        <fullName evidence="2">DNA (cytosine-5-)-methyltransferase</fullName>
        <ecNumber evidence="2">2.1.1.37</ecNumber>
    </recommendedName>
</protein>
<dbReference type="PROSITE" id="PS51680">
    <property type="entry name" value="SAM_MT_DRM"/>
    <property type="match status" value="1"/>
</dbReference>
<evidence type="ECO:0000256" key="5">
    <source>
        <dbReference type="ARBA" id="ARBA00022691"/>
    </source>
</evidence>
<keyword evidence="5 9" id="KW-0949">S-adenosyl-L-methionine</keyword>
<keyword evidence="8" id="KW-0539">Nucleus</keyword>
<keyword evidence="4 9" id="KW-0808">Transferase</keyword>
<evidence type="ECO:0000313" key="12">
    <source>
        <dbReference type="Proteomes" id="UP000077755"/>
    </source>
</evidence>
<comment type="similarity">
    <text evidence="9">Belongs to the class I-like SAM-binding methyltransferase superfamily. C5-methyltransferase family.</text>
</comment>
<dbReference type="SUPFAM" id="SSF53335">
    <property type="entry name" value="S-adenosyl-L-methionine-dependent methyltransferases"/>
    <property type="match status" value="2"/>
</dbReference>
<dbReference type="PROSITE" id="PS51679">
    <property type="entry name" value="SAM_MT_C5"/>
    <property type="match status" value="1"/>
</dbReference>
<feature type="domain" description="SAM-dependent MTase DRM-type" evidence="10">
    <location>
        <begin position="191"/>
        <end position="520"/>
    </location>
</feature>
<keyword evidence="3 9" id="KW-0489">Methyltransferase</keyword>
<proteinExistence type="inferred from homology"/>
<organism evidence="11 12">
    <name type="scientific">Daucus carota subsp. sativus</name>
    <name type="common">Carrot</name>
    <dbReference type="NCBI Taxonomy" id="79200"/>
    <lineage>
        <taxon>Eukaryota</taxon>
        <taxon>Viridiplantae</taxon>
        <taxon>Streptophyta</taxon>
        <taxon>Embryophyta</taxon>
        <taxon>Tracheophyta</taxon>
        <taxon>Spermatophyta</taxon>
        <taxon>Magnoliopsida</taxon>
        <taxon>eudicotyledons</taxon>
        <taxon>Gunneridae</taxon>
        <taxon>Pentapetalae</taxon>
        <taxon>asterids</taxon>
        <taxon>campanulids</taxon>
        <taxon>Apiales</taxon>
        <taxon>Apiaceae</taxon>
        <taxon>Apioideae</taxon>
        <taxon>Scandiceae</taxon>
        <taxon>Daucinae</taxon>
        <taxon>Daucus</taxon>
        <taxon>Daucus sect. Daucus</taxon>
    </lineage>
</organism>
<dbReference type="Pfam" id="PF00145">
    <property type="entry name" value="DNA_methylase"/>
    <property type="match status" value="1"/>
</dbReference>
<accession>A0AAF1AQL2</accession>
<dbReference type="AlphaFoldDB" id="A0AAF1AQL2"/>
<gene>
    <name evidence="11" type="ORF">DCAR_0207991</name>
</gene>
<dbReference type="GO" id="GO:0003677">
    <property type="term" value="F:DNA binding"/>
    <property type="evidence" value="ECO:0007669"/>
    <property type="project" value="UniProtKB-KW"/>
</dbReference>
<dbReference type="GO" id="GO:0032259">
    <property type="term" value="P:methylation"/>
    <property type="evidence" value="ECO:0007669"/>
    <property type="project" value="UniProtKB-KW"/>
</dbReference>
<evidence type="ECO:0000256" key="9">
    <source>
        <dbReference type="PROSITE-ProRule" id="PRU01016"/>
    </source>
</evidence>
<feature type="active site" evidence="9">
    <location>
        <position position="481"/>
    </location>
</feature>
<keyword evidence="7" id="KW-0238">DNA-binding</keyword>
<comment type="subcellular location">
    <subcellularLocation>
        <location evidence="1">Nucleus</location>
    </subcellularLocation>
</comment>
<evidence type="ECO:0000259" key="10">
    <source>
        <dbReference type="PROSITE" id="PS51680"/>
    </source>
</evidence>
<dbReference type="GO" id="GO:0003886">
    <property type="term" value="F:DNA (cytosine-5-)-methyltransferase activity"/>
    <property type="evidence" value="ECO:0007669"/>
    <property type="project" value="UniProtKB-EC"/>
</dbReference>
<evidence type="ECO:0000256" key="8">
    <source>
        <dbReference type="ARBA" id="ARBA00023242"/>
    </source>
</evidence>
<dbReference type="GO" id="GO:0005634">
    <property type="term" value="C:nucleus"/>
    <property type="evidence" value="ECO:0007669"/>
    <property type="project" value="UniProtKB-SubCell"/>
</dbReference>
<dbReference type="PANTHER" id="PTHR23068">
    <property type="entry name" value="DNA CYTOSINE-5- -METHYLTRANSFERASE 3-RELATED"/>
    <property type="match status" value="1"/>
</dbReference>
<keyword evidence="12" id="KW-1185">Reference proteome</keyword>
<evidence type="ECO:0000256" key="7">
    <source>
        <dbReference type="ARBA" id="ARBA00023125"/>
    </source>
</evidence>
<evidence type="ECO:0000256" key="1">
    <source>
        <dbReference type="ARBA" id="ARBA00004123"/>
    </source>
</evidence>
<dbReference type="Gene3D" id="3.40.50.150">
    <property type="entry name" value="Vaccinia Virus protein VP39"/>
    <property type="match status" value="2"/>
</dbReference>
<dbReference type="InterPro" id="IPR001525">
    <property type="entry name" value="C5_MeTfrase"/>
</dbReference>